<evidence type="ECO:0008006" key="4">
    <source>
        <dbReference type="Google" id="ProtNLM"/>
    </source>
</evidence>
<keyword evidence="3" id="KW-1185">Reference proteome</keyword>
<feature type="transmembrane region" description="Helical" evidence="1">
    <location>
        <begin position="62"/>
        <end position="81"/>
    </location>
</feature>
<dbReference type="EMBL" id="JBHSIU010000130">
    <property type="protein sequence ID" value="MFC5007965.1"/>
    <property type="molecule type" value="Genomic_DNA"/>
</dbReference>
<protein>
    <recommendedName>
        <fullName evidence="4">Integral membrane protein</fullName>
    </recommendedName>
</protein>
<keyword evidence="1" id="KW-1133">Transmembrane helix</keyword>
<evidence type="ECO:0000313" key="3">
    <source>
        <dbReference type="Proteomes" id="UP001595912"/>
    </source>
</evidence>
<name>A0ABV9WGY3_9ACTN</name>
<dbReference type="RefSeq" id="WP_380128606.1">
    <property type="nucleotide sequence ID" value="NZ_JBHSIU010000130.1"/>
</dbReference>
<evidence type="ECO:0000256" key="1">
    <source>
        <dbReference type="SAM" id="Phobius"/>
    </source>
</evidence>
<keyword evidence="1" id="KW-0812">Transmembrane</keyword>
<dbReference type="Proteomes" id="UP001595912">
    <property type="component" value="Unassembled WGS sequence"/>
</dbReference>
<sequence length="115" mass="11187">MRTIRYTAAVAAVVMSLMNLPFVFDDGGAGLAMPVRILVSMLGLLGLAAAVALLAKASWGAAAVAAVGAVNLVGAVVSVAAGMEGGLIGLTVSLVMTALAVAALVLQGRAAPRAA</sequence>
<feature type="transmembrane region" description="Helical" evidence="1">
    <location>
        <begin position="36"/>
        <end position="55"/>
    </location>
</feature>
<comment type="caution">
    <text evidence="2">The sequence shown here is derived from an EMBL/GenBank/DDBJ whole genome shotgun (WGS) entry which is preliminary data.</text>
</comment>
<keyword evidence="1" id="KW-0472">Membrane</keyword>
<reference evidence="3" key="1">
    <citation type="journal article" date="2019" name="Int. J. Syst. Evol. Microbiol.">
        <title>The Global Catalogue of Microorganisms (GCM) 10K type strain sequencing project: providing services to taxonomists for standard genome sequencing and annotation.</title>
        <authorList>
            <consortium name="The Broad Institute Genomics Platform"/>
            <consortium name="The Broad Institute Genome Sequencing Center for Infectious Disease"/>
            <person name="Wu L."/>
            <person name="Ma J."/>
        </authorList>
    </citation>
    <scope>NUCLEOTIDE SEQUENCE [LARGE SCALE GENOMIC DNA]</scope>
    <source>
        <strain evidence="3">CGMCC 4.7152</strain>
    </source>
</reference>
<evidence type="ECO:0000313" key="2">
    <source>
        <dbReference type="EMBL" id="MFC5007965.1"/>
    </source>
</evidence>
<feature type="transmembrane region" description="Helical" evidence="1">
    <location>
        <begin position="87"/>
        <end position="106"/>
    </location>
</feature>
<accession>A0ABV9WGY3</accession>
<feature type="transmembrane region" description="Helical" evidence="1">
    <location>
        <begin position="7"/>
        <end position="24"/>
    </location>
</feature>
<proteinExistence type="predicted"/>
<organism evidence="2 3">
    <name type="scientific">Dactylosporangium cerinum</name>
    <dbReference type="NCBI Taxonomy" id="1434730"/>
    <lineage>
        <taxon>Bacteria</taxon>
        <taxon>Bacillati</taxon>
        <taxon>Actinomycetota</taxon>
        <taxon>Actinomycetes</taxon>
        <taxon>Micromonosporales</taxon>
        <taxon>Micromonosporaceae</taxon>
        <taxon>Dactylosporangium</taxon>
    </lineage>
</organism>
<gene>
    <name evidence="2" type="ORF">ACFPIJ_60410</name>
</gene>